<protein>
    <submittedName>
        <fullName evidence="2">Uncharacterized protein</fullName>
    </submittedName>
</protein>
<feature type="transmembrane region" description="Helical" evidence="1">
    <location>
        <begin position="56"/>
        <end position="79"/>
    </location>
</feature>
<proteinExistence type="predicted"/>
<evidence type="ECO:0000313" key="2">
    <source>
        <dbReference type="EMBL" id="KKL46152.1"/>
    </source>
</evidence>
<sequence>TNTVNIVFAFNGHVFYCSRLDSNNISLGYCQRDSFLYDIKNEEIMKLLIEILKVRVSFPCWFFLLYASLSLLVSILLLVELL</sequence>
<organism evidence="2">
    <name type="scientific">marine sediment metagenome</name>
    <dbReference type="NCBI Taxonomy" id="412755"/>
    <lineage>
        <taxon>unclassified sequences</taxon>
        <taxon>metagenomes</taxon>
        <taxon>ecological metagenomes</taxon>
    </lineage>
</organism>
<dbReference type="AlphaFoldDB" id="A0A0F9F4Y3"/>
<reference evidence="2" key="1">
    <citation type="journal article" date="2015" name="Nature">
        <title>Complex archaea that bridge the gap between prokaryotes and eukaryotes.</title>
        <authorList>
            <person name="Spang A."/>
            <person name="Saw J.H."/>
            <person name="Jorgensen S.L."/>
            <person name="Zaremba-Niedzwiedzka K."/>
            <person name="Martijn J."/>
            <person name="Lind A.E."/>
            <person name="van Eijk R."/>
            <person name="Schleper C."/>
            <person name="Guy L."/>
            <person name="Ettema T.J."/>
        </authorList>
    </citation>
    <scope>NUCLEOTIDE SEQUENCE</scope>
</reference>
<comment type="caution">
    <text evidence="2">The sequence shown here is derived from an EMBL/GenBank/DDBJ whole genome shotgun (WGS) entry which is preliminary data.</text>
</comment>
<keyword evidence="1" id="KW-0472">Membrane</keyword>
<keyword evidence="1" id="KW-1133">Transmembrane helix</keyword>
<gene>
    <name evidence="2" type="ORF">LCGC14_2348400</name>
</gene>
<accession>A0A0F9F4Y3</accession>
<evidence type="ECO:0000256" key="1">
    <source>
        <dbReference type="SAM" id="Phobius"/>
    </source>
</evidence>
<keyword evidence="1" id="KW-0812">Transmembrane</keyword>
<name>A0A0F9F4Y3_9ZZZZ</name>
<feature type="non-terminal residue" evidence="2">
    <location>
        <position position="1"/>
    </location>
</feature>
<dbReference type="EMBL" id="LAZR01034138">
    <property type="protein sequence ID" value="KKL46152.1"/>
    <property type="molecule type" value="Genomic_DNA"/>
</dbReference>